<proteinExistence type="predicted"/>
<evidence type="ECO:0000256" key="1">
    <source>
        <dbReference type="ARBA" id="ARBA00004496"/>
    </source>
</evidence>
<dbReference type="InterPro" id="IPR050890">
    <property type="entry name" value="PTS_EIIA_component"/>
</dbReference>
<dbReference type="PANTHER" id="PTHR45008:SF1">
    <property type="entry name" value="PTS SYSTEM GLUCOSE-SPECIFIC EIIA COMPONENT"/>
    <property type="match status" value="1"/>
</dbReference>
<evidence type="ECO:0000313" key="8">
    <source>
        <dbReference type="EMBL" id="SJZ41798.1"/>
    </source>
</evidence>
<dbReference type="RefSeq" id="WP_087677970.1">
    <property type="nucleotide sequence ID" value="NZ_FUWV01000002.1"/>
</dbReference>
<keyword evidence="2" id="KW-0813">Transport</keyword>
<dbReference type="GO" id="GO:0016301">
    <property type="term" value="F:kinase activity"/>
    <property type="evidence" value="ECO:0007669"/>
    <property type="project" value="UniProtKB-KW"/>
</dbReference>
<keyword evidence="3" id="KW-0762">Sugar transport</keyword>
<keyword evidence="6" id="KW-0418">Kinase</keyword>
<accession>A0A1T4KHA1</accession>
<keyword evidence="9" id="KW-1185">Reference proteome</keyword>
<dbReference type="GO" id="GO:0005737">
    <property type="term" value="C:cytoplasm"/>
    <property type="evidence" value="ECO:0007669"/>
    <property type="project" value="UniProtKB-SubCell"/>
</dbReference>
<dbReference type="SUPFAM" id="SSF51261">
    <property type="entry name" value="Duplicated hybrid motif"/>
    <property type="match status" value="1"/>
</dbReference>
<dbReference type="GO" id="GO:0009401">
    <property type="term" value="P:phosphoenolpyruvate-dependent sugar phosphotransferase system"/>
    <property type="evidence" value="ECO:0007669"/>
    <property type="project" value="UniProtKB-KW"/>
</dbReference>
<dbReference type="PROSITE" id="PS51093">
    <property type="entry name" value="PTS_EIIA_TYPE_1"/>
    <property type="match status" value="1"/>
</dbReference>
<dbReference type="Proteomes" id="UP000196365">
    <property type="component" value="Unassembled WGS sequence"/>
</dbReference>
<dbReference type="Gene3D" id="2.70.70.10">
    <property type="entry name" value="Glucose Permease (Domain IIA)"/>
    <property type="match status" value="1"/>
</dbReference>
<name>A0A1T4KHA1_9FIRM</name>
<dbReference type="InterPro" id="IPR001127">
    <property type="entry name" value="PTS_EIIA_1_perm"/>
</dbReference>
<dbReference type="OrthoDB" id="92465at2"/>
<dbReference type="FunFam" id="2.70.70.10:FF:000001">
    <property type="entry name" value="PTS system glucose-specific IIA component"/>
    <property type="match status" value="1"/>
</dbReference>
<dbReference type="Pfam" id="PF00358">
    <property type="entry name" value="PTS_EIIA_1"/>
    <property type="match status" value="1"/>
</dbReference>
<dbReference type="EMBL" id="FUWV01000002">
    <property type="protein sequence ID" value="SJZ41798.1"/>
    <property type="molecule type" value="Genomic_DNA"/>
</dbReference>
<protein>
    <submittedName>
        <fullName evidence="8">PTS system, glucose subfamily, IIA component</fullName>
    </submittedName>
</protein>
<gene>
    <name evidence="8" type="ORF">SAMN02745973_00522</name>
</gene>
<keyword evidence="5" id="KW-0598">Phosphotransferase system</keyword>
<evidence type="ECO:0000259" key="7">
    <source>
        <dbReference type="PROSITE" id="PS51093"/>
    </source>
</evidence>
<evidence type="ECO:0000256" key="4">
    <source>
        <dbReference type="ARBA" id="ARBA00022679"/>
    </source>
</evidence>
<evidence type="ECO:0000256" key="5">
    <source>
        <dbReference type="ARBA" id="ARBA00022683"/>
    </source>
</evidence>
<dbReference type="AlphaFoldDB" id="A0A1T4KHA1"/>
<keyword evidence="4" id="KW-0808">Transferase</keyword>
<comment type="subcellular location">
    <subcellularLocation>
        <location evidence="1">Cytoplasm</location>
    </subcellularLocation>
</comment>
<dbReference type="InterPro" id="IPR011055">
    <property type="entry name" value="Dup_hybrid_motif"/>
</dbReference>
<sequence>MFFSKKELLYSPLKGMIFPITQAPDEAFSQKMIGDGICIDPEDGLVVSPVNGTVTTILPSKHAIGIQTKKGNEILVHFGMDTVSLNGEGFTQRVKTGDKVKVGDLILEVNLQKIRDKVPSLITPVVITNMEGKIIRVLKEGQVNRGEEIIEIK</sequence>
<evidence type="ECO:0000256" key="2">
    <source>
        <dbReference type="ARBA" id="ARBA00022448"/>
    </source>
</evidence>
<feature type="domain" description="PTS EIIA type-1" evidence="7">
    <location>
        <begin position="25"/>
        <end position="129"/>
    </location>
</feature>
<evidence type="ECO:0000256" key="3">
    <source>
        <dbReference type="ARBA" id="ARBA00022597"/>
    </source>
</evidence>
<dbReference type="PROSITE" id="PS00371">
    <property type="entry name" value="PTS_EIIA_TYPE_1_HIS"/>
    <property type="match status" value="1"/>
</dbReference>
<dbReference type="PANTHER" id="PTHR45008">
    <property type="entry name" value="PTS SYSTEM GLUCOSE-SPECIFIC EIIA COMPONENT"/>
    <property type="match status" value="1"/>
</dbReference>
<evidence type="ECO:0000313" key="9">
    <source>
        <dbReference type="Proteomes" id="UP000196365"/>
    </source>
</evidence>
<dbReference type="NCBIfam" id="TIGR00830">
    <property type="entry name" value="PTBA"/>
    <property type="match status" value="1"/>
</dbReference>
<evidence type="ECO:0000256" key="6">
    <source>
        <dbReference type="ARBA" id="ARBA00022777"/>
    </source>
</evidence>
<reference evidence="8 9" key="1">
    <citation type="submission" date="2017-02" db="EMBL/GenBank/DDBJ databases">
        <authorList>
            <person name="Peterson S.W."/>
        </authorList>
    </citation>
    <scope>NUCLEOTIDE SEQUENCE [LARGE SCALE GENOMIC DNA]</scope>
    <source>
        <strain evidence="8 9">DSM 15102</strain>
    </source>
</reference>
<organism evidence="8 9">
    <name type="scientific">Garciella nitratireducens DSM 15102</name>
    <dbReference type="NCBI Taxonomy" id="1121911"/>
    <lineage>
        <taxon>Bacteria</taxon>
        <taxon>Bacillati</taxon>
        <taxon>Bacillota</taxon>
        <taxon>Clostridia</taxon>
        <taxon>Eubacteriales</taxon>
        <taxon>Eubacteriaceae</taxon>
        <taxon>Garciella</taxon>
    </lineage>
</organism>